<dbReference type="RefSeq" id="WP_187480839.1">
    <property type="nucleotide sequence ID" value="NZ_CP060697.1"/>
</dbReference>
<dbReference type="Proteomes" id="UP000515861">
    <property type="component" value="Chromosome"/>
</dbReference>
<evidence type="ECO:0000313" key="1">
    <source>
        <dbReference type="EMBL" id="QNM83885.1"/>
    </source>
</evidence>
<evidence type="ECO:0000313" key="2">
    <source>
        <dbReference type="Proteomes" id="UP000515861"/>
    </source>
</evidence>
<sequence length="139" mass="15436">MRRAWIGILLMLAGCGEQERFAAGTWQVDAWMESDLGSTRDVPGAMQSEKLELGRKAADNPPEVVMFREFYHGMQRADVTFKDGRIEGSFAQPAVDDIAAHDVPISGTYGRDRFRLKLRFSAFGTGIDQIVEGRLVTPA</sequence>
<name>A0A7G9L5I6_9SPHN</name>
<gene>
    <name evidence="1" type="ORF">H8M03_06100</name>
</gene>
<keyword evidence="2" id="KW-1185">Reference proteome</keyword>
<reference evidence="1 2" key="1">
    <citation type="submission" date="2020-08" db="EMBL/GenBank/DDBJ databases">
        <title>Sphingomonas sp. sand1-3 16S ribosomal RNA gene Genome sequencing and assembly.</title>
        <authorList>
            <person name="Kang M."/>
        </authorList>
    </citation>
    <scope>NUCLEOTIDE SEQUENCE [LARGE SCALE GENOMIC DNA]</scope>
    <source>
        <strain evidence="2">sand1-3</strain>
    </source>
</reference>
<accession>A0A7G9L5I6</accession>
<dbReference type="EMBL" id="CP060697">
    <property type="protein sequence ID" value="QNM83885.1"/>
    <property type="molecule type" value="Genomic_DNA"/>
</dbReference>
<dbReference type="PROSITE" id="PS51257">
    <property type="entry name" value="PROKAR_LIPOPROTEIN"/>
    <property type="match status" value="1"/>
</dbReference>
<protein>
    <submittedName>
        <fullName evidence="1">Uncharacterized protein</fullName>
    </submittedName>
</protein>
<dbReference type="KEGG" id="ssau:H8M03_06100"/>
<proteinExistence type="predicted"/>
<dbReference type="AlphaFoldDB" id="A0A7G9L5I6"/>
<organism evidence="1 2">
    <name type="scientific">Sphingomonas sabuli</name>
    <dbReference type="NCBI Taxonomy" id="2764186"/>
    <lineage>
        <taxon>Bacteria</taxon>
        <taxon>Pseudomonadati</taxon>
        <taxon>Pseudomonadota</taxon>
        <taxon>Alphaproteobacteria</taxon>
        <taxon>Sphingomonadales</taxon>
        <taxon>Sphingomonadaceae</taxon>
        <taxon>Sphingomonas</taxon>
    </lineage>
</organism>